<dbReference type="PANTHER" id="PTHR33064">
    <property type="entry name" value="POL PROTEIN"/>
    <property type="match status" value="1"/>
</dbReference>
<keyword evidence="3" id="KW-1185">Reference proteome</keyword>
<evidence type="ECO:0000259" key="1">
    <source>
        <dbReference type="PROSITE" id="PS50878"/>
    </source>
</evidence>
<sequence>MCVDFRALNAVTKVPVFPMKDMQELIFIAGSAHWLTSIDLLKGYWQIKMDEESKPLTAFTTHNAVYQWKTMPFGLAGASGTFQREMNRILKSHSEYAQAYMDDVVIFSKTFEEHLELVLTELEKLGFSVRLDKCSFAAKKIKYLGHTIGGGKHGPDEDKILAIKRLIRPTTKKELKELLCEVTSLATPDANLPFQVHCDASDYGVGCCLTQQDTEGIYRPIAFASQNSMLRKRTGQASRKRPGQCYTG</sequence>
<dbReference type="PROSITE" id="PS50878">
    <property type="entry name" value="RT_POL"/>
    <property type="match status" value="1"/>
</dbReference>
<reference evidence="2" key="1">
    <citation type="submission" date="2020-08" db="EMBL/GenBank/DDBJ databases">
        <title>Multicomponent nature underlies the extraordinary mechanical properties of spider dragline silk.</title>
        <authorList>
            <person name="Kono N."/>
            <person name="Nakamura H."/>
            <person name="Mori M."/>
            <person name="Yoshida Y."/>
            <person name="Ohtoshi R."/>
            <person name="Malay A.D."/>
            <person name="Moran D.A.P."/>
            <person name="Tomita M."/>
            <person name="Numata K."/>
            <person name="Arakawa K."/>
        </authorList>
    </citation>
    <scope>NUCLEOTIDE SEQUENCE</scope>
</reference>
<dbReference type="Pfam" id="PF00078">
    <property type="entry name" value="RVT_1"/>
    <property type="match status" value="1"/>
</dbReference>
<evidence type="ECO:0000313" key="3">
    <source>
        <dbReference type="Proteomes" id="UP000887159"/>
    </source>
</evidence>
<protein>
    <submittedName>
        <fullName evidence="2">Retrovirus-related Pol polyprotein from transposon 297</fullName>
    </submittedName>
</protein>
<dbReference type="AlphaFoldDB" id="A0A8X6S4G7"/>
<evidence type="ECO:0000313" key="2">
    <source>
        <dbReference type="EMBL" id="GFY04435.1"/>
    </source>
</evidence>
<feature type="domain" description="Reverse transcriptase" evidence="1">
    <location>
        <begin position="1"/>
        <end position="148"/>
    </location>
</feature>
<gene>
    <name evidence="2" type="primary">pol</name>
    <name evidence="2" type="ORF">TNCV_4415231</name>
</gene>
<dbReference type="InterPro" id="IPR041577">
    <property type="entry name" value="RT_RNaseH_2"/>
</dbReference>
<organism evidence="2 3">
    <name type="scientific">Trichonephila clavipes</name>
    <name type="common">Golden silk orbweaver</name>
    <name type="synonym">Nephila clavipes</name>
    <dbReference type="NCBI Taxonomy" id="2585209"/>
    <lineage>
        <taxon>Eukaryota</taxon>
        <taxon>Metazoa</taxon>
        <taxon>Ecdysozoa</taxon>
        <taxon>Arthropoda</taxon>
        <taxon>Chelicerata</taxon>
        <taxon>Arachnida</taxon>
        <taxon>Araneae</taxon>
        <taxon>Araneomorphae</taxon>
        <taxon>Entelegynae</taxon>
        <taxon>Araneoidea</taxon>
        <taxon>Nephilidae</taxon>
        <taxon>Trichonephila</taxon>
    </lineage>
</organism>
<name>A0A8X6S4G7_TRICX</name>
<dbReference type="Gene3D" id="3.30.70.270">
    <property type="match status" value="1"/>
</dbReference>
<dbReference type="PANTHER" id="PTHR33064:SF29">
    <property type="entry name" value="PEPTIDASE A2 DOMAIN-CONTAINING PROTEIN-RELATED"/>
    <property type="match status" value="1"/>
</dbReference>
<dbReference type="Proteomes" id="UP000887159">
    <property type="component" value="Unassembled WGS sequence"/>
</dbReference>
<dbReference type="InterPro" id="IPR043502">
    <property type="entry name" value="DNA/RNA_pol_sf"/>
</dbReference>
<dbReference type="InterPro" id="IPR000477">
    <property type="entry name" value="RT_dom"/>
</dbReference>
<proteinExistence type="predicted"/>
<dbReference type="Pfam" id="PF17919">
    <property type="entry name" value="RT_RNaseH_2"/>
    <property type="match status" value="1"/>
</dbReference>
<dbReference type="InterPro" id="IPR051320">
    <property type="entry name" value="Viral_Replic_Matur_Polypro"/>
</dbReference>
<dbReference type="CDD" id="cd01647">
    <property type="entry name" value="RT_LTR"/>
    <property type="match status" value="1"/>
</dbReference>
<dbReference type="SUPFAM" id="SSF56672">
    <property type="entry name" value="DNA/RNA polymerases"/>
    <property type="match status" value="1"/>
</dbReference>
<accession>A0A8X6S4G7</accession>
<dbReference type="InterPro" id="IPR043128">
    <property type="entry name" value="Rev_trsase/Diguanyl_cyclase"/>
</dbReference>
<dbReference type="GO" id="GO:0071897">
    <property type="term" value="P:DNA biosynthetic process"/>
    <property type="evidence" value="ECO:0007669"/>
    <property type="project" value="UniProtKB-ARBA"/>
</dbReference>
<dbReference type="EMBL" id="BMAU01021244">
    <property type="protein sequence ID" value="GFY04435.1"/>
    <property type="molecule type" value="Genomic_DNA"/>
</dbReference>
<dbReference type="Gene3D" id="3.10.10.10">
    <property type="entry name" value="HIV Type 1 Reverse Transcriptase, subunit A, domain 1"/>
    <property type="match status" value="1"/>
</dbReference>
<comment type="caution">
    <text evidence="2">The sequence shown here is derived from an EMBL/GenBank/DDBJ whole genome shotgun (WGS) entry which is preliminary data.</text>
</comment>